<proteinExistence type="predicted"/>
<reference evidence="4" key="2">
    <citation type="submission" date="2020-04" db="EMBL/GenBank/DDBJ databases">
        <authorList>
            <consortium name="NCBI Genome Project"/>
        </authorList>
    </citation>
    <scope>NUCLEOTIDE SEQUENCE</scope>
    <source>
        <strain evidence="4">CBS 304.34</strain>
    </source>
</reference>
<keyword evidence="3" id="KW-1185">Reference proteome</keyword>
<feature type="compositionally biased region" description="Basic and acidic residues" evidence="1">
    <location>
        <begin position="13"/>
        <end position="25"/>
    </location>
</feature>
<protein>
    <submittedName>
        <fullName evidence="2 4">Uncharacterized protein</fullName>
    </submittedName>
</protein>
<feature type="compositionally biased region" description="Basic and acidic residues" evidence="1">
    <location>
        <begin position="35"/>
        <end position="47"/>
    </location>
</feature>
<reference evidence="4" key="3">
    <citation type="submission" date="2025-04" db="UniProtKB">
        <authorList>
            <consortium name="RefSeq"/>
        </authorList>
    </citation>
    <scope>IDENTIFICATION</scope>
    <source>
        <strain evidence="4">CBS 304.34</strain>
    </source>
</reference>
<evidence type="ECO:0000313" key="4">
    <source>
        <dbReference type="RefSeq" id="XP_033569138.1"/>
    </source>
</evidence>
<dbReference type="Proteomes" id="UP000504636">
    <property type="component" value="Unplaced"/>
</dbReference>
<name>A0A6A6Y2E5_9PEZI</name>
<dbReference type="EMBL" id="MU003725">
    <property type="protein sequence ID" value="KAF2802174.1"/>
    <property type="molecule type" value="Genomic_DNA"/>
</dbReference>
<reference evidence="2 4" key="1">
    <citation type="journal article" date="2020" name="Stud. Mycol.">
        <title>101 Dothideomycetes genomes: a test case for predicting lifestyles and emergence of pathogens.</title>
        <authorList>
            <person name="Haridas S."/>
            <person name="Albert R."/>
            <person name="Binder M."/>
            <person name="Bloem J."/>
            <person name="Labutti K."/>
            <person name="Salamov A."/>
            <person name="Andreopoulos B."/>
            <person name="Baker S."/>
            <person name="Barry K."/>
            <person name="Bills G."/>
            <person name="Bluhm B."/>
            <person name="Cannon C."/>
            <person name="Castanera R."/>
            <person name="Culley D."/>
            <person name="Daum C."/>
            <person name="Ezra D."/>
            <person name="Gonzalez J."/>
            <person name="Henrissat B."/>
            <person name="Kuo A."/>
            <person name="Liang C."/>
            <person name="Lipzen A."/>
            <person name="Lutzoni F."/>
            <person name="Magnuson J."/>
            <person name="Mondo S."/>
            <person name="Nolan M."/>
            <person name="Ohm R."/>
            <person name="Pangilinan J."/>
            <person name="Park H.-J."/>
            <person name="Ramirez L."/>
            <person name="Alfaro M."/>
            <person name="Sun H."/>
            <person name="Tritt A."/>
            <person name="Yoshinaga Y."/>
            <person name="Zwiers L.-H."/>
            <person name="Turgeon B."/>
            <person name="Goodwin S."/>
            <person name="Spatafora J."/>
            <person name="Crous P."/>
            <person name="Grigoriev I."/>
        </authorList>
    </citation>
    <scope>NUCLEOTIDE SEQUENCE</scope>
    <source>
        <strain evidence="2 4">CBS 304.34</strain>
    </source>
</reference>
<feature type="region of interest" description="Disordered" evidence="1">
    <location>
        <begin position="91"/>
        <end position="175"/>
    </location>
</feature>
<evidence type="ECO:0000256" key="1">
    <source>
        <dbReference type="SAM" id="MobiDB-lite"/>
    </source>
</evidence>
<feature type="compositionally biased region" description="Basic residues" evidence="1">
    <location>
        <begin position="156"/>
        <end position="174"/>
    </location>
</feature>
<gene>
    <name evidence="2 4" type="ORF">BDZ99DRAFT_552035</name>
</gene>
<dbReference type="GeneID" id="54467935"/>
<sequence length="190" mass="21178">MNYQVYQPVLAPDQKRSLPLTREKPQVYQPVLAPDQKHSLPLTREKPAVYQSAPAPDQKRSLPLTPKKPQAYQFSPLIPKKPRVYQPTLVPDQSALAPDQKWSLNPIPKNSKIEQPAPSARHRSPFSAAPNNHIVESVPTSSANLEDGSGPSGGHRSIKRDGKKRLHSRNKSKRVYPSTMGSLLVYIART</sequence>
<organism evidence="2">
    <name type="scientific">Mytilinidion resinicola</name>
    <dbReference type="NCBI Taxonomy" id="574789"/>
    <lineage>
        <taxon>Eukaryota</taxon>
        <taxon>Fungi</taxon>
        <taxon>Dikarya</taxon>
        <taxon>Ascomycota</taxon>
        <taxon>Pezizomycotina</taxon>
        <taxon>Dothideomycetes</taxon>
        <taxon>Pleosporomycetidae</taxon>
        <taxon>Mytilinidiales</taxon>
        <taxon>Mytilinidiaceae</taxon>
        <taxon>Mytilinidion</taxon>
    </lineage>
</organism>
<evidence type="ECO:0000313" key="3">
    <source>
        <dbReference type="Proteomes" id="UP000504636"/>
    </source>
</evidence>
<dbReference type="AlphaFoldDB" id="A0A6A6Y2E5"/>
<feature type="region of interest" description="Disordered" evidence="1">
    <location>
        <begin position="1"/>
        <end position="79"/>
    </location>
</feature>
<accession>A0A6A6Y2E5</accession>
<dbReference type="RefSeq" id="XP_033569138.1">
    <property type="nucleotide sequence ID" value="XM_033727042.1"/>
</dbReference>
<evidence type="ECO:0000313" key="2">
    <source>
        <dbReference type="EMBL" id="KAF2802174.1"/>
    </source>
</evidence>